<feature type="signal peptide" evidence="1">
    <location>
        <begin position="1"/>
        <end position="26"/>
    </location>
</feature>
<name>A0A067N933_BOTB1</name>
<dbReference type="HOGENOM" id="CLU_1390002_0_0_1"/>
<evidence type="ECO:0000313" key="2">
    <source>
        <dbReference type="EMBL" id="KDQ20281.1"/>
    </source>
</evidence>
<dbReference type="InParanoid" id="A0A067N933"/>
<evidence type="ECO:0000313" key="3">
    <source>
        <dbReference type="Proteomes" id="UP000027195"/>
    </source>
</evidence>
<keyword evidence="1" id="KW-0732">Signal</keyword>
<accession>A0A067N933</accession>
<protein>
    <submittedName>
        <fullName evidence="2">Uncharacterized protein</fullName>
    </submittedName>
</protein>
<feature type="chain" id="PRO_5001645439" evidence="1">
    <location>
        <begin position="27"/>
        <end position="196"/>
    </location>
</feature>
<evidence type="ECO:0000256" key="1">
    <source>
        <dbReference type="SAM" id="SignalP"/>
    </source>
</evidence>
<proteinExistence type="predicted"/>
<reference evidence="3" key="1">
    <citation type="journal article" date="2014" name="Proc. Natl. Acad. Sci. U.S.A.">
        <title>Extensive sampling of basidiomycete genomes demonstrates inadequacy of the white-rot/brown-rot paradigm for wood decay fungi.</title>
        <authorList>
            <person name="Riley R."/>
            <person name="Salamov A.A."/>
            <person name="Brown D.W."/>
            <person name="Nagy L.G."/>
            <person name="Floudas D."/>
            <person name="Held B.W."/>
            <person name="Levasseur A."/>
            <person name="Lombard V."/>
            <person name="Morin E."/>
            <person name="Otillar R."/>
            <person name="Lindquist E.A."/>
            <person name="Sun H."/>
            <person name="LaButti K.M."/>
            <person name="Schmutz J."/>
            <person name="Jabbour D."/>
            <person name="Luo H."/>
            <person name="Baker S.E."/>
            <person name="Pisabarro A.G."/>
            <person name="Walton J.D."/>
            <person name="Blanchette R.A."/>
            <person name="Henrissat B."/>
            <person name="Martin F."/>
            <person name="Cullen D."/>
            <person name="Hibbett D.S."/>
            <person name="Grigoriev I.V."/>
        </authorList>
    </citation>
    <scope>NUCLEOTIDE SEQUENCE [LARGE SCALE GENOMIC DNA]</scope>
    <source>
        <strain evidence="3">FD-172 SS1</strain>
    </source>
</reference>
<keyword evidence="3" id="KW-1185">Reference proteome</keyword>
<dbReference type="Proteomes" id="UP000027195">
    <property type="component" value="Unassembled WGS sequence"/>
</dbReference>
<organism evidence="2 3">
    <name type="scientific">Botryobasidium botryosum (strain FD-172 SS1)</name>
    <dbReference type="NCBI Taxonomy" id="930990"/>
    <lineage>
        <taxon>Eukaryota</taxon>
        <taxon>Fungi</taxon>
        <taxon>Dikarya</taxon>
        <taxon>Basidiomycota</taxon>
        <taxon>Agaricomycotina</taxon>
        <taxon>Agaricomycetes</taxon>
        <taxon>Cantharellales</taxon>
        <taxon>Botryobasidiaceae</taxon>
        <taxon>Botryobasidium</taxon>
    </lineage>
</organism>
<gene>
    <name evidence="2" type="ORF">BOTBODRAFT_41456</name>
</gene>
<sequence length="196" mass="21275">MQTTFPSSRDGAALLVELVILPTLTSLQLEQIDIDVRKATGFSPAPGWLLCQCNSLREHPILACMDWSRLNMLGDEQLVQRGVTDMKAQRRGFWGIPHKLGLRHPAGRNIPPILDAGFMFGRSTSPSSIRGVFERVRDLSLLPSAPQWLSSCADASDKFPPSPAAHGLPSRLPSPKVLGASSSWSTALDSDGFSVD</sequence>
<dbReference type="AlphaFoldDB" id="A0A067N933"/>
<dbReference type="EMBL" id="KL198018">
    <property type="protein sequence ID" value="KDQ20281.1"/>
    <property type="molecule type" value="Genomic_DNA"/>
</dbReference>